<evidence type="ECO:0000256" key="6">
    <source>
        <dbReference type="SAM" id="MobiDB-lite"/>
    </source>
</evidence>
<dbReference type="GO" id="GO:0005634">
    <property type="term" value="C:nucleus"/>
    <property type="evidence" value="ECO:0007669"/>
    <property type="project" value="UniProtKB-SubCell"/>
</dbReference>
<evidence type="ECO:0000256" key="3">
    <source>
        <dbReference type="ARBA" id="ARBA00023125"/>
    </source>
</evidence>
<organism evidence="8 9">
    <name type="scientific">Ricinus communis</name>
    <name type="common">Castor bean</name>
    <dbReference type="NCBI Taxonomy" id="3988"/>
    <lineage>
        <taxon>Eukaryota</taxon>
        <taxon>Viridiplantae</taxon>
        <taxon>Streptophyta</taxon>
        <taxon>Embryophyta</taxon>
        <taxon>Tracheophyta</taxon>
        <taxon>Spermatophyta</taxon>
        <taxon>Magnoliopsida</taxon>
        <taxon>eudicotyledons</taxon>
        <taxon>Gunneridae</taxon>
        <taxon>Pentapetalae</taxon>
        <taxon>rosids</taxon>
        <taxon>fabids</taxon>
        <taxon>Malpighiales</taxon>
        <taxon>Euphorbiaceae</taxon>
        <taxon>Acalyphoideae</taxon>
        <taxon>Acalypheae</taxon>
        <taxon>Ricinus</taxon>
    </lineage>
</organism>
<dbReference type="AlphaFoldDB" id="B9SIW4"/>
<dbReference type="InterPro" id="IPR006447">
    <property type="entry name" value="Myb_dom_plants"/>
</dbReference>
<dbReference type="PANTHER" id="PTHR31003:SF28">
    <property type="entry name" value="HTH MYB-TYPE DOMAIN-CONTAINING PROTEIN"/>
    <property type="match status" value="1"/>
</dbReference>
<feature type="region of interest" description="Disordered" evidence="6">
    <location>
        <begin position="128"/>
        <end position="147"/>
    </location>
</feature>
<dbReference type="Gene3D" id="1.10.10.60">
    <property type="entry name" value="Homeodomain-like"/>
    <property type="match status" value="1"/>
</dbReference>
<dbReference type="InParanoid" id="B9SIW4"/>
<dbReference type="Pfam" id="PF26575">
    <property type="entry name" value="HHO5_N"/>
    <property type="match status" value="1"/>
</dbReference>
<proteinExistence type="predicted"/>
<evidence type="ECO:0000256" key="4">
    <source>
        <dbReference type="ARBA" id="ARBA00023163"/>
    </source>
</evidence>
<dbReference type="STRING" id="3988.B9SIW4"/>
<evidence type="ECO:0000256" key="5">
    <source>
        <dbReference type="ARBA" id="ARBA00023242"/>
    </source>
</evidence>
<dbReference type="InterPro" id="IPR001005">
    <property type="entry name" value="SANT/Myb"/>
</dbReference>
<dbReference type="Pfam" id="PF00249">
    <property type="entry name" value="Myb_DNA-binding"/>
    <property type="match status" value="1"/>
</dbReference>
<reference evidence="9" key="1">
    <citation type="journal article" date="2010" name="Nat. Biotechnol.">
        <title>Draft genome sequence of the oilseed species Ricinus communis.</title>
        <authorList>
            <person name="Chan A.P."/>
            <person name="Crabtree J."/>
            <person name="Zhao Q."/>
            <person name="Lorenzi H."/>
            <person name="Orvis J."/>
            <person name="Puiu D."/>
            <person name="Melake-Berhan A."/>
            <person name="Jones K.M."/>
            <person name="Redman J."/>
            <person name="Chen G."/>
            <person name="Cahoon E.B."/>
            <person name="Gedil M."/>
            <person name="Stanke M."/>
            <person name="Haas B.J."/>
            <person name="Wortman J.R."/>
            <person name="Fraser-Liggett C.M."/>
            <person name="Ravel J."/>
            <person name="Rabinowicz P.D."/>
        </authorList>
    </citation>
    <scope>NUCLEOTIDE SEQUENCE [LARGE SCALE GENOMIC DNA]</scope>
    <source>
        <strain evidence="9">cv. Hale</strain>
    </source>
</reference>
<dbReference type="NCBIfam" id="TIGR01557">
    <property type="entry name" value="myb_SHAQKYF"/>
    <property type="match status" value="1"/>
</dbReference>
<dbReference type="FunFam" id="1.10.10.60:FF:000007">
    <property type="entry name" value="Two-component response regulator"/>
    <property type="match status" value="1"/>
</dbReference>
<feature type="compositionally biased region" description="Polar residues" evidence="6">
    <location>
        <begin position="128"/>
        <end position="137"/>
    </location>
</feature>
<feature type="domain" description="HTH myb-type" evidence="7">
    <location>
        <begin position="201"/>
        <end position="257"/>
    </location>
</feature>
<dbReference type="GO" id="GO:0003677">
    <property type="term" value="F:DNA binding"/>
    <property type="evidence" value="ECO:0007669"/>
    <property type="project" value="UniProtKB-KW"/>
</dbReference>
<keyword evidence="2" id="KW-0805">Transcription regulation</keyword>
<evidence type="ECO:0000313" key="9">
    <source>
        <dbReference type="Proteomes" id="UP000008311"/>
    </source>
</evidence>
<gene>
    <name evidence="8" type="ORF">RCOM_0790570</name>
</gene>
<sequence>MASSSNARSQFDLALGLKLSYVPKSIPNLIKDLSRDESSDEVKILILNDYLLKFREELIFAAVFNQELPHCRLLLLDAIELLKEEIRRIKKGMGLDVADKPGDINILATRKNMSFEGKYSIDLNNPYTDNQHQWSNPTDHHHQHDKMQDGTTLITNQAASLSLAPSPREKQDGMDLKLRVNDRKLMKYKLKPLTQPICRNNRRSWTPELHARFVVVLHMLGGPEVATPKQIKEAMKVEGLTNDQVKSHLQKYRLNSRRAPADSIRDPSFPSVCLEKFQDPCSWTSEFYHNQIKHWTRDPQELFSLDSNK</sequence>
<evidence type="ECO:0000313" key="8">
    <source>
        <dbReference type="EMBL" id="EEF36453.1"/>
    </source>
</evidence>
<feature type="compositionally biased region" description="Basic and acidic residues" evidence="6">
    <location>
        <begin position="138"/>
        <end position="147"/>
    </location>
</feature>
<dbReference type="InterPro" id="IPR017930">
    <property type="entry name" value="Myb_dom"/>
</dbReference>
<keyword evidence="9" id="KW-1185">Reference proteome</keyword>
<dbReference type="InterPro" id="IPR044787">
    <property type="entry name" value="HHO5-like"/>
</dbReference>
<dbReference type="eggNOG" id="ENOG502R6EG">
    <property type="taxonomic scope" value="Eukaryota"/>
</dbReference>
<accession>B9SIW4</accession>
<comment type="subcellular location">
    <subcellularLocation>
        <location evidence="1">Nucleus</location>
    </subcellularLocation>
</comment>
<keyword evidence="3" id="KW-0238">DNA-binding</keyword>
<protein>
    <submittedName>
        <fullName evidence="8">DNA binding protein, putative</fullName>
    </submittedName>
</protein>
<evidence type="ECO:0000256" key="1">
    <source>
        <dbReference type="ARBA" id="ARBA00004123"/>
    </source>
</evidence>
<name>B9SIW4_RICCO</name>
<dbReference type="SUPFAM" id="SSF46689">
    <property type="entry name" value="Homeodomain-like"/>
    <property type="match status" value="1"/>
</dbReference>
<dbReference type="InterPro" id="IPR009057">
    <property type="entry name" value="Homeodomain-like_sf"/>
</dbReference>
<dbReference type="Proteomes" id="UP000008311">
    <property type="component" value="Unassembled WGS sequence"/>
</dbReference>
<keyword evidence="4" id="KW-0804">Transcription</keyword>
<dbReference type="EMBL" id="EQ973977">
    <property type="protein sequence ID" value="EEF36453.1"/>
    <property type="molecule type" value="Genomic_DNA"/>
</dbReference>
<keyword evidence="5" id="KW-0539">Nucleus</keyword>
<dbReference type="InterPro" id="IPR058673">
    <property type="entry name" value="HHO5-like_N"/>
</dbReference>
<dbReference type="PANTHER" id="PTHR31003">
    <property type="entry name" value="MYB FAMILY TRANSCRIPTION FACTOR"/>
    <property type="match status" value="1"/>
</dbReference>
<evidence type="ECO:0000259" key="7">
    <source>
        <dbReference type="PROSITE" id="PS51294"/>
    </source>
</evidence>
<dbReference type="GO" id="GO:0003700">
    <property type="term" value="F:DNA-binding transcription factor activity"/>
    <property type="evidence" value="ECO:0007669"/>
    <property type="project" value="InterPro"/>
</dbReference>
<evidence type="ECO:0000256" key="2">
    <source>
        <dbReference type="ARBA" id="ARBA00023015"/>
    </source>
</evidence>
<dbReference type="PROSITE" id="PS51294">
    <property type="entry name" value="HTH_MYB"/>
    <property type="match status" value="1"/>
</dbReference>